<proteinExistence type="predicted"/>
<reference evidence="1 2" key="1">
    <citation type="submission" date="2019-06" db="EMBL/GenBank/DDBJ databases">
        <title>Persicimonas caeni gen. nov., sp. nov., a predatory bacterium isolated from solar saltern.</title>
        <authorList>
            <person name="Wang S."/>
        </authorList>
    </citation>
    <scope>NUCLEOTIDE SEQUENCE [LARGE SCALE GENOMIC DNA]</scope>
    <source>
        <strain evidence="1 2">YN101</strain>
    </source>
</reference>
<accession>A0A4Y6PQZ8</accession>
<evidence type="ECO:0000313" key="2">
    <source>
        <dbReference type="Proteomes" id="UP000315995"/>
    </source>
</evidence>
<organism evidence="1 2">
    <name type="scientific">Persicimonas caeni</name>
    <dbReference type="NCBI Taxonomy" id="2292766"/>
    <lineage>
        <taxon>Bacteria</taxon>
        <taxon>Deltaproteobacteria</taxon>
        <taxon>Bradymonadales</taxon>
        <taxon>Bradymonadaceae</taxon>
        <taxon>Persicimonas</taxon>
    </lineage>
</organism>
<name>A0A4Y6PQZ8_PERCE</name>
<keyword evidence="2" id="KW-1185">Reference proteome</keyword>
<keyword evidence="1" id="KW-0808">Transferase</keyword>
<dbReference type="PANTHER" id="PTHR34817">
    <property type="entry name" value="NUCLEOTIDYLTRANSFERASE"/>
    <property type="match status" value="1"/>
</dbReference>
<gene>
    <name evidence="1" type="ORF">FIV42_08415</name>
</gene>
<accession>A0A5B8Y6L6</accession>
<dbReference type="GO" id="GO:0016740">
    <property type="term" value="F:transferase activity"/>
    <property type="evidence" value="ECO:0007669"/>
    <property type="project" value="UniProtKB-KW"/>
</dbReference>
<dbReference type="InterPro" id="IPR018775">
    <property type="entry name" value="RlaP"/>
</dbReference>
<dbReference type="Pfam" id="PF10127">
    <property type="entry name" value="RlaP"/>
    <property type="match status" value="1"/>
</dbReference>
<dbReference type="PANTHER" id="PTHR34817:SF2">
    <property type="entry name" value="NUCLEOTIDYLTRANSFERASE"/>
    <property type="match status" value="1"/>
</dbReference>
<dbReference type="OrthoDB" id="243791at2"/>
<dbReference type="Proteomes" id="UP000315995">
    <property type="component" value="Chromosome"/>
</dbReference>
<dbReference type="RefSeq" id="WP_141197244.1">
    <property type="nucleotide sequence ID" value="NZ_CP041186.1"/>
</dbReference>
<sequence length="310" mass="36248">MQNVHKILPVGTKVVLRTPTKAGPRERPEGAVAQVVRNPHEKGGDYRIRFTDGAEATVARDDLAILSHFHRPDWEQAEHPEGEDSLRRTVIYRCIVGSEAYGLAHEESDVDRRGIYLPPARLHWSLYGVPEQLEDKATDEVYWELQKFLRLALKANPNILECLYTPVVEHVHPVAQELLDMRHIFLSQLVYQTYNRYVLSQFKKLNRRFEKTSEIKTKHAMHLIRLLISGITILEEGFVPVDVEQWRGRLIAIKDGEMPWPEVDKWRLDLHKRFDEVFEATDLPERPDYERANDYLVEARRWAVDGWETK</sequence>
<dbReference type="EMBL" id="CP041186">
    <property type="protein sequence ID" value="QDG50752.1"/>
    <property type="molecule type" value="Genomic_DNA"/>
</dbReference>
<evidence type="ECO:0000313" key="1">
    <source>
        <dbReference type="EMBL" id="QDG50752.1"/>
    </source>
</evidence>
<protein>
    <submittedName>
        <fullName evidence="1">Nucleotidyltransferase domain-containing protein</fullName>
    </submittedName>
</protein>
<dbReference type="AlphaFoldDB" id="A0A4Y6PQZ8"/>